<evidence type="ECO:0000313" key="2">
    <source>
        <dbReference type="EMBL" id="MFC5063892.1"/>
    </source>
</evidence>
<organism evidence="2 3">
    <name type="scientific">Actinomycetospora atypica</name>
    <dbReference type="NCBI Taxonomy" id="1290095"/>
    <lineage>
        <taxon>Bacteria</taxon>
        <taxon>Bacillati</taxon>
        <taxon>Actinomycetota</taxon>
        <taxon>Actinomycetes</taxon>
        <taxon>Pseudonocardiales</taxon>
        <taxon>Pseudonocardiaceae</taxon>
        <taxon>Actinomycetospora</taxon>
    </lineage>
</organism>
<comment type="caution">
    <text evidence="2">The sequence shown here is derived from an EMBL/GenBank/DDBJ whole genome shotgun (WGS) entry which is preliminary data.</text>
</comment>
<sequence>MTAPVILSLPTDDRVRAHAFYRDGLGFPAVGEPAEDGVPEPLVVVVGDGLHLMFIPRGGFGWVTGDHEVAAPGTSECLLSLPAASDDEVEAVFARAEAAGARVVERPAAPPWGGYSATFADPDGHLWQVAREPAQS</sequence>
<dbReference type="PROSITE" id="PS51819">
    <property type="entry name" value="VOC"/>
    <property type="match status" value="1"/>
</dbReference>
<dbReference type="InterPro" id="IPR029068">
    <property type="entry name" value="Glyas_Bleomycin-R_OHBP_Dase"/>
</dbReference>
<feature type="domain" description="VOC" evidence="1">
    <location>
        <begin position="3"/>
        <end position="132"/>
    </location>
</feature>
<dbReference type="PANTHER" id="PTHR36503">
    <property type="entry name" value="BLR2520 PROTEIN"/>
    <property type="match status" value="1"/>
</dbReference>
<dbReference type="PANTHER" id="PTHR36503:SF1">
    <property type="entry name" value="BLR2520 PROTEIN"/>
    <property type="match status" value="1"/>
</dbReference>
<accession>A0ABV9YQ57</accession>
<evidence type="ECO:0000313" key="3">
    <source>
        <dbReference type="Proteomes" id="UP001595947"/>
    </source>
</evidence>
<keyword evidence="3" id="KW-1185">Reference proteome</keyword>
<proteinExistence type="predicted"/>
<evidence type="ECO:0000259" key="1">
    <source>
        <dbReference type="PROSITE" id="PS51819"/>
    </source>
</evidence>
<dbReference type="RefSeq" id="WP_378037239.1">
    <property type="nucleotide sequence ID" value="NZ_JBHSIV010000017.1"/>
</dbReference>
<name>A0ABV9YQ57_9PSEU</name>
<dbReference type="Proteomes" id="UP001595947">
    <property type="component" value="Unassembled WGS sequence"/>
</dbReference>
<dbReference type="InterPro" id="IPR037523">
    <property type="entry name" value="VOC_core"/>
</dbReference>
<dbReference type="EMBL" id="JBHSIV010000017">
    <property type="protein sequence ID" value="MFC5063892.1"/>
    <property type="molecule type" value="Genomic_DNA"/>
</dbReference>
<gene>
    <name evidence="2" type="ORF">ACFPBZ_16855</name>
</gene>
<dbReference type="SUPFAM" id="SSF54593">
    <property type="entry name" value="Glyoxalase/Bleomycin resistance protein/Dihydroxybiphenyl dioxygenase"/>
    <property type="match status" value="1"/>
</dbReference>
<protein>
    <submittedName>
        <fullName evidence="2">VOC family protein</fullName>
    </submittedName>
</protein>
<dbReference type="Pfam" id="PF00903">
    <property type="entry name" value="Glyoxalase"/>
    <property type="match status" value="1"/>
</dbReference>
<dbReference type="InterPro" id="IPR004360">
    <property type="entry name" value="Glyas_Fos-R_dOase_dom"/>
</dbReference>
<reference evidence="3" key="1">
    <citation type="journal article" date="2019" name="Int. J. Syst. Evol. Microbiol.">
        <title>The Global Catalogue of Microorganisms (GCM) 10K type strain sequencing project: providing services to taxonomists for standard genome sequencing and annotation.</title>
        <authorList>
            <consortium name="The Broad Institute Genomics Platform"/>
            <consortium name="The Broad Institute Genome Sequencing Center for Infectious Disease"/>
            <person name="Wu L."/>
            <person name="Ma J."/>
        </authorList>
    </citation>
    <scope>NUCLEOTIDE SEQUENCE [LARGE SCALE GENOMIC DNA]</scope>
    <source>
        <strain evidence="3">CGMCC 4.7093</strain>
    </source>
</reference>
<dbReference type="Gene3D" id="3.10.180.10">
    <property type="entry name" value="2,3-Dihydroxybiphenyl 1,2-Dioxygenase, domain 1"/>
    <property type="match status" value="1"/>
</dbReference>